<evidence type="ECO:0000256" key="2">
    <source>
        <dbReference type="ARBA" id="ARBA00006846"/>
    </source>
</evidence>
<dbReference type="GO" id="GO:0030527">
    <property type="term" value="F:structural constituent of chromatin"/>
    <property type="evidence" value="ECO:0007669"/>
    <property type="project" value="InterPro"/>
</dbReference>
<dbReference type="InterPro" id="IPR000558">
    <property type="entry name" value="Histone_H2B"/>
</dbReference>
<dbReference type="InterPro" id="IPR009072">
    <property type="entry name" value="Histone-fold"/>
</dbReference>
<dbReference type="AlphaFoldDB" id="A0A4P1R437"/>
<dbReference type="GO" id="GO:0000786">
    <property type="term" value="C:nucleosome"/>
    <property type="evidence" value="ECO:0007669"/>
    <property type="project" value="InterPro"/>
</dbReference>
<feature type="domain" description="Core Histone H2A/H2B/H3" evidence="3">
    <location>
        <begin position="153"/>
        <end position="224"/>
    </location>
</feature>
<reference evidence="4 5" key="1">
    <citation type="journal article" date="2017" name="Plant Biotechnol. J.">
        <title>A comprehensive draft genome sequence for lupin (Lupinus angustifolius), an emerging health food: insights into plant-microbe interactions and legume evolution.</title>
        <authorList>
            <person name="Hane J.K."/>
            <person name="Ming Y."/>
            <person name="Kamphuis L.G."/>
            <person name="Nelson M.N."/>
            <person name="Garg G."/>
            <person name="Atkins C.A."/>
            <person name="Bayer P.E."/>
            <person name="Bravo A."/>
            <person name="Bringans S."/>
            <person name="Cannon S."/>
            <person name="Edwards D."/>
            <person name="Foley R."/>
            <person name="Gao L.L."/>
            <person name="Harrison M.J."/>
            <person name="Huang W."/>
            <person name="Hurgobin B."/>
            <person name="Li S."/>
            <person name="Liu C.W."/>
            <person name="McGrath A."/>
            <person name="Morahan G."/>
            <person name="Murray J."/>
            <person name="Weller J."/>
            <person name="Jian J."/>
            <person name="Singh K.B."/>
        </authorList>
    </citation>
    <scope>NUCLEOTIDE SEQUENCE [LARGE SCALE GENOMIC DNA]</scope>
    <source>
        <strain evidence="5">cv. Tanjil</strain>
        <tissue evidence="4">Whole plant</tissue>
    </source>
</reference>
<dbReference type="PANTHER" id="PTHR23428">
    <property type="entry name" value="HISTONE H2B"/>
    <property type="match status" value="1"/>
</dbReference>
<gene>
    <name evidence="4" type="ORF">TanjilG_10425</name>
</gene>
<protein>
    <recommendedName>
        <fullName evidence="3">Core Histone H2A/H2B/H3 domain-containing protein</fullName>
    </recommendedName>
</protein>
<dbReference type="Proteomes" id="UP000188354">
    <property type="component" value="Chromosome LG11"/>
</dbReference>
<proteinExistence type="inferred from homology"/>
<dbReference type="SMART" id="SM00427">
    <property type="entry name" value="H2B"/>
    <property type="match status" value="4"/>
</dbReference>
<dbReference type="GO" id="GO:0003677">
    <property type="term" value="F:DNA binding"/>
    <property type="evidence" value="ECO:0007669"/>
    <property type="project" value="InterPro"/>
</dbReference>
<dbReference type="Pfam" id="PF00125">
    <property type="entry name" value="Histone"/>
    <property type="match status" value="4"/>
</dbReference>
<evidence type="ECO:0000313" key="4">
    <source>
        <dbReference type="EMBL" id="OIW01264.1"/>
    </source>
</evidence>
<dbReference type="GO" id="GO:0005634">
    <property type="term" value="C:nucleus"/>
    <property type="evidence" value="ECO:0007669"/>
    <property type="project" value="UniProtKB-ARBA"/>
</dbReference>
<dbReference type="Gene3D" id="1.10.20.10">
    <property type="entry name" value="Histone, subunit A"/>
    <property type="match status" value="4"/>
</dbReference>
<sequence length="317" mass="36726">MKQHQQTYNKYIFKVLKHSHPELGISSKAMEIMNNFINDMFDKLAHESSQLALYNKKTSITARDIQTAEGSSLNKRKKMKQHQQTYNKYIFKVLKQSHLDLGISSKAIEIMNNFINDMFDKLVHESSQLALYNKKTSITARDIQTAEGSSLNKRKKMKQHQQTYNKYIFKVLKQSHLDLGISSKAIEIMNNFINDMFDKLAHESSQLALYNKKTSITARDIQTAEGSSLNKRKKMKQHQQTYNKYIFKVLKQSHLDLGISSKAIEIMNNFINDMFDKLAHESSQLALYNKKTSIAARDIHTAVRLVFPDELAKHVVF</sequence>
<organism evidence="4 5">
    <name type="scientific">Lupinus angustifolius</name>
    <name type="common">Narrow-leaved blue lupine</name>
    <dbReference type="NCBI Taxonomy" id="3871"/>
    <lineage>
        <taxon>Eukaryota</taxon>
        <taxon>Viridiplantae</taxon>
        <taxon>Streptophyta</taxon>
        <taxon>Embryophyta</taxon>
        <taxon>Tracheophyta</taxon>
        <taxon>Spermatophyta</taxon>
        <taxon>Magnoliopsida</taxon>
        <taxon>eudicotyledons</taxon>
        <taxon>Gunneridae</taxon>
        <taxon>Pentapetalae</taxon>
        <taxon>rosids</taxon>
        <taxon>fabids</taxon>
        <taxon>Fabales</taxon>
        <taxon>Fabaceae</taxon>
        <taxon>Papilionoideae</taxon>
        <taxon>50 kb inversion clade</taxon>
        <taxon>genistoids sensu lato</taxon>
        <taxon>core genistoids</taxon>
        <taxon>Genisteae</taxon>
        <taxon>Lupinus</taxon>
    </lineage>
</organism>
<dbReference type="Gramene" id="OIW01264">
    <property type="protein sequence ID" value="OIW01264"/>
    <property type="gene ID" value="TanjilG_10425"/>
</dbReference>
<comment type="similarity">
    <text evidence="2">Belongs to the histone H2B family.</text>
</comment>
<dbReference type="FunFam" id="1.10.20.10:FF:000043">
    <property type="entry name" value="Histone H2B"/>
    <property type="match status" value="1"/>
</dbReference>
<feature type="domain" description="Core Histone H2A/H2B/H3" evidence="3">
    <location>
        <begin position="231"/>
        <end position="305"/>
    </location>
</feature>
<name>A0A4P1R437_LUPAN</name>
<dbReference type="PRINTS" id="PR00621">
    <property type="entry name" value="HISTONEH2B"/>
</dbReference>
<dbReference type="InterPro" id="IPR007125">
    <property type="entry name" value="H2A/H2B/H3"/>
</dbReference>
<comment type="function">
    <text evidence="1">Core component of nucleosome. Nucleosomes wrap and compact DNA into chromatin, limiting DNA accessibility to the cellular machineries which require DNA as a template. Histones thereby play a central role in transcription regulation, DNA repair, DNA replication and chromosomal stability. DNA accessibility is regulated via a complex set of post-translational modifications of histones, also called histone code, and nucleosome remodeling.</text>
</comment>
<dbReference type="CDD" id="cd22910">
    <property type="entry name" value="HFD_H2B"/>
    <property type="match status" value="4"/>
</dbReference>
<evidence type="ECO:0000259" key="3">
    <source>
        <dbReference type="Pfam" id="PF00125"/>
    </source>
</evidence>
<keyword evidence="5" id="KW-1185">Reference proteome</keyword>
<dbReference type="GO" id="GO:0046982">
    <property type="term" value="F:protein heterodimerization activity"/>
    <property type="evidence" value="ECO:0007669"/>
    <property type="project" value="InterPro"/>
</dbReference>
<accession>A0A4P1R437</accession>
<dbReference type="SUPFAM" id="SSF47113">
    <property type="entry name" value="Histone-fold"/>
    <property type="match status" value="4"/>
</dbReference>
<dbReference type="EMBL" id="CM007371">
    <property type="protein sequence ID" value="OIW01264.1"/>
    <property type="molecule type" value="Genomic_DNA"/>
</dbReference>
<evidence type="ECO:0000313" key="5">
    <source>
        <dbReference type="Proteomes" id="UP000188354"/>
    </source>
</evidence>
<feature type="domain" description="Core Histone H2A/H2B/H3" evidence="3">
    <location>
        <begin position="6"/>
        <end position="68"/>
    </location>
</feature>
<feature type="domain" description="Core Histone H2A/H2B/H3" evidence="3">
    <location>
        <begin position="75"/>
        <end position="146"/>
    </location>
</feature>
<dbReference type="STRING" id="3871.A0A4P1R437"/>
<evidence type="ECO:0000256" key="1">
    <source>
        <dbReference type="ARBA" id="ARBA00002001"/>
    </source>
</evidence>